<dbReference type="EMBL" id="JQBR01000001">
    <property type="protein sequence ID" value="KRN67795.1"/>
    <property type="molecule type" value="Genomic_DNA"/>
</dbReference>
<protein>
    <submittedName>
        <fullName evidence="2">Uncharacterized protein</fullName>
    </submittedName>
</protein>
<reference evidence="2 3" key="1">
    <citation type="journal article" date="2015" name="Genome Announc.">
        <title>Expanding the biotechnology potential of lactobacilli through comparative genomics of 213 strains and associated genera.</title>
        <authorList>
            <person name="Sun Z."/>
            <person name="Harris H.M."/>
            <person name="McCann A."/>
            <person name="Guo C."/>
            <person name="Argimon S."/>
            <person name="Zhang W."/>
            <person name="Yang X."/>
            <person name="Jeffery I.B."/>
            <person name="Cooney J.C."/>
            <person name="Kagawa T.F."/>
            <person name="Liu W."/>
            <person name="Song Y."/>
            <person name="Salvetti E."/>
            <person name="Wrobel A."/>
            <person name="Rasinkangas P."/>
            <person name="Parkhill J."/>
            <person name="Rea M.C."/>
            <person name="O'Sullivan O."/>
            <person name="Ritari J."/>
            <person name="Douillard F.P."/>
            <person name="Paul Ross R."/>
            <person name="Yang R."/>
            <person name="Briner A.E."/>
            <person name="Felis G.E."/>
            <person name="de Vos W.M."/>
            <person name="Barrangou R."/>
            <person name="Klaenhammer T.R."/>
            <person name="Caufield P.W."/>
            <person name="Cui Y."/>
            <person name="Zhang H."/>
            <person name="O'Toole P.W."/>
        </authorList>
    </citation>
    <scope>NUCLEOTIDE SEQUENCE [LARGE SCALE GENOMIC DNA]</scope>
    <source>
        <strain evidence="2 3">DSM 17757</strain>
    </source>
</reference>
<dbReference type="PATRIC" id="fig|319652.3.peg.342"/>
<dbReference type="Proteomes" id="UP000051568">
    <property type="component" value="Unassembled WGS sequence"/>
</dbReference>
<dbReference type="STRING" id="319652.IV80_GL000339"/>
<evidence type="ECO:0000313" key="2">
    <source>
        <dbReference type="EMBL" id="KRN67795.1"/>
    </source>
</evidence>
<keyword evidence="3" id="KW-1185">Reference proteome</keyword>
<gene>
    <name evidence="2" type="ORF">IV80_GL000339</name>
</gene>
<keyword evidence="1" id="KW-0812">Transmembrane</keyword>
<sequence length="76" mass="8327">MGGLNMLKLALVAIPGVIAIALVWATLSSQLPFWLLASLWIVGFLVAIIVVTLIELKIKLDAMRKQNAQEDTKPKE</sequence>
<evidence type="ECO:0000313" key="3">
    <source>
        <dbReference type="Proteomes" id="UP000051568"/>
    </source>
</evidence>
<organism evidence="2 3">
    <name type="scientific">Pediococcus cellicola</name>
    <dbReference type="NCBI Taxonomy" id="319652"/>
    <lineage>
        <taxon>Bacteria</taxon>
        <taxon>Bacillati</taxon>
        <taxon>Bacillota</taxon>
        <taxon>Bacilli</taxon>
        <taxon>Lactobacillales</taxon>
        <taxon>Lactobacillaceae</taxon>
        <taxon>Pediococcus</taxon>
    </lineage>
</organism>
<evidence type="ECO:0000256" key="1">
    <source>
        <dbReference type="SAM" id="Phobius"/>
    </source>
</evidence>
<proteinExistence type="predicted"/>
<comment type="caution">
    <text evidence="2">The sequence shown here is derived from an EMBL/GenBank/DDBJ whole genome shotgun (WGS) entry which is preliminary data.</text>
</comment>
<accession>A0A0R2IRF6</accession>
<keyword evidence="1" id="KW-0472">Membrane</keyword>
<feature type="transmembrane region" description="Helical" evidence="1">
    <location>
        <begin position="33"/>
        <end position="56"/>
    </location>
</feature>
<keyword evidence="1" id="KW-1133">Transmembrane helix</keyword>
<dbReference type="AlphaFoldDB" id="A0A0R2IRF6"/>
<name>A0A0R2IRF6_9LACO</name>
<feature type="transmembrane region" description="Helical" evidence="1">
    <location>
        <begin position="7"/>
        <end position="27"/>
    </location>
</feature>